<dbReference type="InterPro" id="IPR002347">
    <property type="entry name" value="SDR_fam"/>
</dbReference>
<dbReference type="InterPro" id="IPR036291">
    <property type="entry name" value="NAD(P)-bd_dom_sf"/>
</dbReference>
<dbReference type="PRINTS" id="PR00081">
    <property type="entry name" value="GDHRDH"/>
</dbReference>
<comment type="caution">
    <text evidence="4">The sequence shown here is derived from an EMBL/GenBank/DDBJ whole genome shotgun (WGS) entry which is preliminary data.</text>
</comment>
<organism evidence="4 5">
    <name type="scientific">Vermiconidia calcicola</name>
    <dbReference type="NCBI Taxonomy" id="1690605"/>
    <lineage>
        <taxon>Eukaryota</taxon>
        <taxon>Fungi</taxon>
        <taxon>Dikarya</taxon>
        <taxon>Ascomycota</taxon>
        <taxon>Pezizomycotina</taxon>
        <taxon>Dothideomycetes</taxon>
        <taxon>Dothideomycetidae</taxon>
        <taxon>Mycosphaerellales</taxon>
        <taxon>Extremaceae</taxon>
        <taxon>Vermiconidia</taxon>
    </lineage>
</organism>
<dbReference type="GO" id="GO:0016491">
    <property type="term" value="F:oxidoreductase activity"/>
    <property type="evidence" value="ECO:0007669"/>
    <property type="project" value="UniProtKB-KW"/>
</dbReference>
<accession>A0AAV9QLQ2</accession>
<evidence type="ECO:0000256" key="3">
    <source>
        <dbReference type="SAM" id="MobiDB-lite"/>
    </source>
</evidence>
<dbReference type="AlphaFoldDB" id="A0AAV9QLQ2"/>
<dbReference type="EMBL" id="JAXLQG010000001">
    <property type="protein sequence ID" value="KAK5545030.1"/>
    <property type="molecule type" value="Genomic_DNA"/>
</dbReference>
<feature type="compositionally biased region" description="Basic and acidic residues" evidence="3">
    <location>
        <begin position="1"/>
        <end position="20"/>
    </location>
</feature>
<name>A0AAV9QLQ2_9PEZI</name>
<sequence length="268" mass="29005">MHSIGDEGKHEDSAQHKRSSDGIGSLTARALVKRGHSVVLHARNDKRAQDARSACPEAETCIVADLSDISQTKKMAEDTNRLGPFDAVIHNAGLYMGGYRKTNQGWPSIFAVNTLSPYILTCLIKPTPKHLVFVSSGLHNGGDPSLKDLTWQHRGERGFSDSQAYGDTKLHNILLAAAFARRWPDVQSNSLDPGWVATKMGGSSAPGDVEAAVKTYVTLAEGPPDGVSGKYWFSSQVRTPKSQTEDVAVQDKLITQLEEITGIKVPEA</sequence>
<dbReference type="SUPFAM" id="SSF51735">
    <property type="entry name" value="NAD(P)-binding Rossmann-fold domains"/>
    <property type="match status" value="1"/>
</dbReference>
<evidence type="ECO:0000256" key="2">
    <source>
        <dbReference type="ARBA" id="ARBA00023002"/>
    </source>
</evidence>
<evidence type="ECO:0000313" key="4">
    <source>
        <dbReference type="EMBL" id="KAK5545030.1"/>
    </source>
</evidence>
<comment type="similarity">
    <text evidence="1">Belongs to the short-chain dehydrogenases/reductases (SDR) family.</text>
</comment>
<dbReference type="Proteomes" id="UP001345827">
    <property type="component" value="Unassembled WGS sequence"/>
</dbReference>
<dbReference type="Pfam" id="PF00106">
    <property type="entry name" value="adh_short"/>
    <property type="match status" value="1"/>
</dbReference>
<gene>
    <name evidence="4" type="ORF">LTR25_000037</name>
</gene>
<evidence type="ECO:0000256" key="1">
    <source>
        <dbReference type="ARBA" id="ARBA00006484"/>
    </source>
</evidence>
<keyword evidence="5" id="KW-1185">Reference proteome</keyword>
<feature type="region of interest" description="Disordered" evidence="3">
    <location>
        <begin position="1"/>
        <end position="23"/>
    </location>
</feature>
<evidence type="ECO:0000313" key="5">
    <source>
        <dbReference type="Proteomes" id="UP001345827"/>
    </source>
</evidence>
<protein>
    <recommendedName>
        <fullName evidence="6">Short chain dehydrogenase</fullName>
    </recommendedName>
</protein>
<proteinExistence type="inferred from homology"/>
<dbReference type="PANTHER" id="PTHR24320:SF274">
    <property type="entry name" value="CHAIN DEHYDROGENASE, PUTATIVE (AFU_ORTHOLOGUE AFUA_4G00440)-RELATED"/>
    <property type="match status" value="1"/>
</dbReference>
<dbReference type="Gene3D" id="3.40.50.720">
    <property type="entry name" value="NAD(P)-binding Rossmann-like Domain"/>
    <property type="match status" value="1"/>
</dbReference>
<keyword evidence="2" id="KW-0560">Oxidoreductase</keyword>
<evidence type="ECO:0008006" key="6">
    <source>
        <dbReference type="Google" id="ProtNLM"/>
    </source>
</evidence>
<dbReference type="PANTHER" id="PTHR24320">
    <property type="entry name" value="RETINOL DEHYDROGENASE"/>
    <property type="match status" value="1"/>
</dbReference>
<reference evidence="4 5" key="1">
    <citation type="submission" date="2023-06" db="EMBL/GenBank/DDBJ databases">
        <title>Black Yeasts Isolated from many extreme environments.</title>
        <authorList>
            <person name="Coleine C."/>
            <person name="Stajich J.E."/>
            <person name="Selbmann L."/>
        </authorList>
    </citation>
    <scope>NUCLEOTIDE SEQUENCE [LARGE SCALE GENOMIC DNA]</scope>
    <source>
        <strain evidence="4 5">CCFEE 5887</strain>
    </source>
</reference>